<feature type="compositionally biased region" description="Low complexity" evidence="1">
    <location>
        <begin position="112"/>
        <end position="121"/>
    </location>
</feature>
<feature type="region of interest" description="Disordered" evidence="1">
    <location>
        <begin position="76"/>
        <end position="159"/>
    </location>
</feature>
<feature type="region of interest" description="Disordered" evidence="1">
    <location>
        <begin position="1"/>
        <end position="43"/>
    </location>
</feature>
<gene>
    <name evidence="2" type="ORF">AAFF_G00382370</name>
</gene>
<protein>
    <submittedName>
        <fullName evidence="2">Uncharacterized protein</fullName>
    </submittedName>
</protein>
<dbReference type="PANTHER" id="PTHR33244">
    <property type="entry name" value="INTEGRASE CATALYTIC DOMAIN-CONTAINING PROTEIN-RELATED"/>
    <property type="match status" value="1"/>
</dbReference>
<keyword evidence="3" id="KW-1185">Reference proteome</keyword>
<name>A0AAD7T8D4_9TELE</name>
<reference evidence="2" key="1">
    <citation type="journal article" date="2023" name="Science">
        <title>Genome structures resolve the early diversification of teleost fishes.</title>
        <authorList>
            <person name="Parey E."/>
            <person name="Louis A."/>
            <person name="Montfort J."/>
            <person name="Bouchez O."/>
            <person name="Roques C."/>
            <person name="Iampietro C."/>
            <person name="Lluch J."/>
            <person name="Castinel A."/>
            <person name="Donnadieu C."/>
            <person name="Desvignes T."/>
            <person name="Floi Bucao C."/>
            <person name="Jouanno E."/>
            <person name="Wen M."/>
            <person name="Mejri S."/>
            <person name="Dirks R."/>
            <person name="Jansen H."/>
            <person name="Henkel C."/>
            <person name="Chen W.J."/>
            <person name="Zahm M."/>
            <person name="Cabau C."/>
            <person name="Klopp C."/>
            <person name="Thompson A.W."/>
            <person name="Robinson-Rechavi M."/>
            <person name="Braasch I."/>
            <person name="Lecointre G."/>
            <person name="Bobe J."/>
            <person name="Postlethwait J.H."/>
            <person name="Berthelot C."/>
            <person name="Roest Crollius H."/>
            <person name="Guiguen Y."/>
        </authorList>
    </citation>
    <scope>NUCLEOTIDE SEQUENCE</scope>
    <source>
        <strain evidence="2">NC1722</strain>
    </source>
</reference>
<feature type="compositionally biased region" description="Basic residues" evidence="1">
    <location>
        <begin position="82"/>
        <end position="92"/>
    </location>
</feature>
<comment type="caution">
    <text evidence="2">The sequence shown here is derived from an EMBL/GenBank/DDBJ whole genome shotgun (WGS) entry which is preliminary data.</text>
</comment>
<accession>A0AAD7T8D4</accession>
<evidence type="ECO:0000313" key="3">
    <source>
        <dbReference type="Proteomes" id="UP001221898"/>
    </source>
</evidence>
<dbReference type="Proteomes" id="UP001221898">
    <property type="component" value="Unassembled WGS sequence"/>
</dbReference>
<feature type="compositionally biased region" description="Basic and acidic residues" evidence="1">
    <location>
        <begin position="24"/>
        <end position="35"/>
    </location>
</feature>
<dbReference type="EMBL" id="JAINUG010000007">
    <property type="protein sequence ID" value="KAJ8416215.1"/>
    <property type="molecule type" value="Genomic_DNA"/>
</dbReference>
<evidence type="ECO:0000256" key="1">
    <source>
        <dbReference type="SAM" id="MobiDB-lite"/>
    </source>
</evidence>
<proteinExistence type="predicted"/>
<organism evidence="2 3">
    <name type="scientific">Aldrovandia affinis</name>
    <dbReference type="NCBI Taxonomy" id="143900"/>
    <lineage>
        <taxon>Eukaryota</taxon>
        <taxon>Metazoa</taxon>
        <taxon>Chordata</taxon>
        <taxon>Craniata</taxon>
        <taxon>Vertebrata</taxon>
        <taxon>Euteleostomi</taxon>
        <taxon>Actinopterygii</taxon>
        <taxon>Neopterygii</taxon>
        <taxon>Teleostei</taxon>
        <taxon>Notacanthiformes</taxon>
        <taxon>Halosauridae</taxon>
        <taxon>Aldrovandia</taxon>
    </lineage>
</organism>
<dbReference type="PANTHER" id="PTHR33244:SF3">
    <property type="entry name" value="PEPTIDASE A2 DOMAIN-CONTAINING PROTEIN"/>
    <property type="match status" value="1"/>
</dbReference>
<dbReference type="AlphaFoldDB" id="A0AAD7T8D4"/>
<sequence>MNRKLKTKLPSAEHLLLSAGQRGPPRENRSKRAYDKSAQPLCPLERDDLVRVRGEGRWGPVAQVLKETTPRSYEVLTEHGSRIRRNRRHLLKIPRTESHDPENGDAVEVQSEQLGEQGEQGNDLADTERSPVDSPSSGVERVERPRRSIVKPKRLVEEC</sequence>
<evidence type="ECO:0000313" key="2">
    <source>
        <dbReference type="EMBL" id="KAJ8416215.1"/>
    </source>
</evidence>